<dbReference type="Proteomes" id="UP001519460">
    <property type="component" value="Unassembled WGS sequence"/>
</dbReference>
<accession>A0ABD0KX52</accession>
<keyword evidence="2" id="KW-1185">Reference proteome</keyword>
<comment type="caution">
    <text evidence="1">The sequence shown here is derived from an EMBL/GenBank/DDBJ whole genome shotgun (WGS) entry which is preliminary data.</text>
</comment>
<gene>
    <name evidence="1" type="ORF">BaRGS_00016999</name>
</gene>
<dbReference type="AlphaFoldDB" id="A0ABD0KX52"/>
<sequence length="103" mass="11185">MRLTLWLDENHVLTASGHCHGVGASDVLIPSGAAIGFLLCTSAYMTVPSSEFRTVAKGDRRWRGERQTRQPECVELVADANEVANDHPESLGDVQPLSVRAVL</sequence>
<proteinExistence type="predicted"/>
<reference evidence="1 2" key="1">
    <citation type="journal article" date="2023" name="Sci. Data">
        <title>Genome assembly of the Korean intertidal mud-creeper Batillaria attramentaria.</title>
        <authorList>
            <person name="Patra A.K."/>
            <person name="Ho P.T."/>
            <person name="Jun S."/>
            <person name="Lee S.J."/>
            <person name="Kim Y."/>
            <person name="Won Y.J."/>
        </authorList>
    </citation>
    <scope>NUCLEOTIDE SEQUENCE [LARGE SCALE GENOMIC DNA]</scope>
    <source>
        <strain evidence="1">Wonlab-2016</strain>
    </source>
</reference>
<name>A0ABD0KX52_9CAEN</name>
<evidence type="ECO:0000313" key="1">
    <source>
        <dbReference type="EMBL" id="KAK7491743.1"/>
    </source>
</evidence>
<organism evidence="1 2">
    <name type="scientific">Batillaria attramentaria</name>
    <dbReference type="NCBI Taxonomy" id="370345"/>
    <lineage>
        <taxon>Eukaryota</taxon>
        <taxon>Metazoa</taxon>
        <taxon>Spiralia</taxon>
        <taxon>Lophotrochozoa</taxon>
        <taxon>Mollusca</taxon>
        <taxon>Gastropoda</taxon>
        <taxon>Caenogastropoda</taxon>
        <taxon>Sorbeoconcha</taxon>
        <taxon>Cerithioidea</taxon>
        <taxon>Batillariidae</taxon>
        <taxon>Batillaria</taxon>
    </lineage>
</organism>
<evidence type="ECO:0000313" key="2">
    <source>
        <dbReference type="Proteomes" id="UP001519460"/>
    </source>
</evidence>
<dbReference type="EMBL" id="JACVVK020000111">
    <property type="protein sequence ID" value="KAK7491743.1"/>
    <property type="molecule type" value="Genomic_DNA"/>
</dbReference>
<protein>
    <submittedName>
        <fullName evidence="1">Uncharacterized protein</fullName>
    </submittedName>
</protein>